<sequence>MSSRTYQDAVNSLNTLQSNAATLDAVRASGGRLSNFAIPEMIEYLERIGYKTEDLNAMNVIHITGTKGKGSTSAFTDSILRHAKPEWKIGLYTSPHLVAVRERIRINGRPLSEEDFTKYFFEVWDRLKANERKLETTPFMPGYFRFVTLMAFHTFLSLGVDATVLEVGVGGTYDSTNIVPKPIVTGITALGIDHVGVLGKTLKEIAWQKGGIYKEGVPAFSVPQPEEGMQVLVERAKELKASEFVVTSKLPEISNVKLGLAGAHQVGNAILAVHLAKSFLRNSDPSSAEEASLPQSFIDGLEDIKWPGRCQTVADPAYPGLTWYLDGAHTIESLECSIQWFVKPGVGLSLDPASRSFKRTLIFNTGGGRAGPSFLEAIYKQITVQLSENQSSEDPTTFFDRVIFCTNVTYADGGFKGDLTAVSLAPDDLAQLKTQNQLADAWTSLVPSFPKDRIHVLPSVEHAIRTVRESETPGSVKVLVAGSLHLVGGVIEVAGLAEVAL</sequence>
<dbReference type="EC" id="6.3.2.17" evidence="17"/>
<dbReference type="Proteomes" id="UP000799118">
    <property type="component" value="Unassembled WGS sequence"/>
</dbReference>
<dbReference type="PANTHER" id="PTHR11136:SF5">
    <property type="entry name" value="FOLYLPOLYGLUTAMATE SYNTHASE, MITOCHONDRIAL"/>
    <property type="match status" value="1"/>
</dbReference>
<comment type="catalytic activity">
    <reaction evidence="16 17">
        <text>(6S)-5,6,7,8-tetrahydrofolyl-(gamma-L-Glu)(n) + L-glutamate + ATP = (6S)-5,6,7,8-tetrahydrofolyl-(gamma-L-Glu)(n+1) + ADP + phosphate + H(+)</text>
        <dbReference type="Rhea" id="RHEA:10580"/>
        <dbReference type="Rhea" id="RHEA-COMP:14738"/>
        <dbReference type="Rhea" id="RHEA-COMP:14740"/>
        <dbReference type="ChEBI" id="CHEBI:15378"/>
        <dbReference type="ChEBI" id="CHEBI:29985"/>
        <dbReference type="ChEBI" id="CHEBI:30616"/>
        <dbReference type="ChEBI" id="CHEBI:43474"/>
        <dbReference type="ChEBI" id="CHEBI:141005"/>
        <dbReference type="ChEBI" id="CHEBI:456216"/>
        <dbReference type="EC" id="6.3.2.17"/>
    </reaction>
</comment>
<comment type="subcellular location">
    <subcellularLocation>
        <location evidence="3">Cytoplasm</location>
    </subcellularLocation>
    <subcellularLocation>
        <location evidence="1">Mitochondrion inner membrane</location>
    </subcellularLocation>
    <subcellularLocation>
        <location evidence="2">Mitochondrion matrix</location>
    </subcellularLocation>
</comment>
<dbReference type="InterPro" id="IPR036615">
    <property type="entry name" value="Mur_ligase_C_dom_sf"/>
</dbReference>
<dbReference type="NCBIfam" id="TIGR01499">
    <property type="entry name" value="folC"/>
    <property type="match status" value="1"/>
</dbReference>
<dbReference type="GO" id="GO:0005759">
    <property type="term" value="C:mitochondrial matrix"/>
    <property type="evidence" value="ECO:0007669"/>
    <property type="project" value="UniProtKB-SubCell"/>
</dbReference>
<dbReference type="GO" id="GO:0046872">
    <property type="term" value="F:metal ion binding"/>
    <property type="evidence" value="ECO:0007669"/>
    <property type="project" value="UniProtKB-KW"/>
</dbReference>
<keyword evidence="21" id="KW-1185">Reference proteome</keyword>
<keyword evidence="13 19" id="KW-0460">Magnesium</keyword>
<dbReference type="GO" id="GO:0005829">
    <property type="term" value="C:cytosol"/>
    <property type="evidence" value="ECO:0007669"/>
    <property type="project" value="TreeGrafter"/>
</dbReference>
<organism evidence="20 21">
    <name type="scientific">Gymnopus androsaceus JB14</name>
    <dbReference type="NCBI Taxonomy" id="1447944"/>
    <lineage>
        <taxon>Eukaryota</taxon>
        <taxon>Fungi</taxon>
        <taxon>Dikarya</taxon>
        <taxon>Basidiomycota</taxon>
        <taxon>Agaricomycotina</taxon>
        <taxon>Agaricomycetes</taxon>
        <taxon>Agaricomycetidae</taxon>
        <taxon>Agaricales</taxon>
        <taxon>Marasmiineae</taxon>
        <taxon>Omphalotaceae</taxon>
        <taxon>Gymnopus</taxon>
    </lineage>
</organism>
<keyword evidence="11" id="KW-0999">Mitochondrion inner membrane</keyword>
<dbReference type="InterPro" id="IPR018109">
    <property type="entry name" value="Folylpolyglutamate_synth_CS"/>
</dbReference>
<evidence type="ECO:0000256" key="9">
    <source>
        <dbReference type="ARBA" id="ARBA00022723"/>
    </source>
</evidence>
<comment type="similarity">
    <text evidence="5 17">Belongs to the folylpolyglutamate synthase family.</text>
</comment>
<dbReference type="OrthoDB" id="5212574at2759"/>
<evidence type="ECO:0000256" key="14">
    <source>
        <dbReference type="ARBA" id="ARBA00023128"/>
    </source>
</evidence>
<feature type="binding site" evidence="19">
    <location>
        <position position="166"/>
    </location>
    <ligand>
        <name>Mg(2+)</name>
        <dbReference type="ChEBI" id="CHEBI:18420"/>
        <label>1</label>
    </ligand>
</feature>
<dbReference type="AlphaFoldDB" id="A0A6A4IN25"/>
<dbReference type="Gene3D" id="3.90.190.20">
    <property type="entry name" value="Mur ligase, C-terminal domain"/>
    <property type="match status" value="1"/>
</dbReference>
<dbReference type="UniPathway" id="UPA00850"/>
<keyword evidence="9 19" id="KW-0479">Metal-binding</keyword>
<reference evidence="20" key="1">
    <citation type="journal article" date="2019" name="Environ. Microbiol.">
        <title>Fungal ecological strategies reflected in gene transcription - a case study of two litter decomposers.</title>
        <authorList>
            <person name="Barbi F."/>
            <person name="Kohler A."/>
            <person name="Barry K."/>
            <person name="Baskaran P."/>
            <person name="Daum C."/>
            <person name="Fauchery L."/>
            <person name="Ihrmark K."/>
            <person name="Kuo A."/>
            <person name="LaButti K."/>
            <person name="Lipzen A."/>
            <person name="Morin E."/>
            <person name="Grigoriev I.V."/>
            <person name="Henrissat B."/>
            <person name="Lindahl B."/>
            <person name="Martin F."/>
        </authorList>
    </citation>
    <scope>NUCLEOTIDE SEQUENCE</scope>
    <source>
        <strain evidence="20">JB14</strain>
    </source>
</reference>
<evidence type="ECO:0000256" key="16">
    <source>
        <dbReference type="ARBA" id="ARBA00047493"/>
    </source>
</evidence>
<keyword evidence="10 18" id="KW-0547">Nucleotide-binding</keyword>
<evidence type="ECO:0000256" key="12">
    <source>
        <dbReference type="ARBA" id="ARBA00022840"/>
    </source>
</evidence>
<feature type="binding site" evidence="19">
    <location>
        <position position="94"/>
    </location>
    <ligand>
        <name>Mg(2+)</name>
        <dbReference type="ChEBI" id="CHEBI:18420"/>
        <label>1</label>
    </ligand>
</feature>
<keyword evidence="14" id="KW-0496">Mitochondrion</keyword>
<dbReference type="Gene3D" id="3.40.1190.10">
    <property type="entry name" value="Mur-like, catalytic domain"/>
    <property type="match status" value="1"/>
</dbReference>
<evidence type="ECO:0000256" key="2">
    <source>
        <dbReference type="ARBA" id="ARBA00004305"/>
    </source>
</evidence>
<feature type="binding site" evidence="18">
    <location>
        <position position="326"/>
    </location>
    <ligand>
        <name>ATP</name>
        <dbReference type="ChEBI" id="CHEBI:30616"/>
    </ligand>
</feature>
<proteinExistence type="inferred from homology"/>
<dbReference type="PANTHER" id="PTHR11136">
    <property type="entry name" value="FOLYLPOLYGLUTAMATE SYNTHASE-RELATED"/>
    <property type="match status" value="1"/>
</dbReference>
<keyword evidence="8 17" id="KW-0436">Ligase</keyword>
<dbReference type="PROSITE" id="PS01012">
    <property type="entry name" value="FOLYLPOLYGLU_SYNT_2"/>
    <property type="match status" value="1"/>
</dbReference>
<evidence type="ECO:0000256" key="6">
    <source>
        <dbReference type="ARBA" id="ARBA00022490"/>
    </source>
</evidence>
<evidence type="ECO:0000256" key="5">
    <source>
        <dbReference type="ARBA" id="ARBA00008276"/>
    </source>
</evidence>
<dbReference type="GO" id="GO:0005524">
    <property type="term" value="F:ATP binding"/>
    <property type="evidence" value="ECO:0007669"/>
    <property type="project" value="UniProtKB-KW"/>
</dbReference>
<evidence type="ECO:0000256" key="18">
    <source>
        <dbReference type="PIRSR" id="PIRSR038895-1"/>
    </source>
</evidence>
<dbReference type="InterPro" id="IPR036565">
    <property type="entry name" value="Mur-like_cat_sf"/>
</dbReference>
<comment type="function">
    <text evidence="17">Catalyzes conversion of folates to polyglutamate derivatives allowing concentration of folate compounds in the cell and the intracellular retention of these cofactors, which are important substrates for most of the folate-dependent enzymes that are involved in one-carbon transfer reactions involved in purine, pyrimidine and amino acid synthesis.</text>
</comment>
<evidence type="ECO:0000256" key="8">
    <source>
        <dbReference type="ARBA" id="ARBA00022598"/>
    </source>
</evidence>
<gene>
    <name evidence="20" type="ORF">BT96DRAFT_805998</name>
</gene>
<accession>A0A6A4IN25</accession>
<evidence type="ECO:0000313" key="21">
    <source>
        <dbReference type="Proteomes" id="UP000799118"/>
    </source>
</evidence>
<feature type="binding site" evidence="18">
    <location>
        <position position="309"/>
    </location>
    <ligand>
        <name>ATP</name>
        <dbReference type="ChEBI" id="CHEBI:30616"/>
    </ligand>
</feature>
<dbReference type="FunFam" id="3.40.1190.10:FF:000009">
    <property type="entry name" value="Folylpolyglutamate synthase"/>
    <property type="match status" value="1"/>
</dbReference>
<dbReference type="PROSITE" id="PS01011">
    <property type="entry name" value="FOLYLPOLYGLU_SYNT_1"/>
    <property type="match status" value="1"/>
</dbReference>
<evidence type="ECO:0000256" key="4">
    <source>
        <dbReference type="ARBA" id="ARBA00005150"/>
    </source>
</evidence>
<evidence type="ECO:0000256" key="15">
    <source>
        <dbReference type="ARBA" id="ARBA00023136"/>
    </source>
</evidence>
<comment type="pathway">
    <text evidence="4 17">Cofactor biosynthesis; tetrahydrofolylpolyglutamate biosynthesis.</text>
</comment>
<evidence type="ECO:0000256" key="7">
    <source>
        <dbReference type="ARBA" id="ARBA00022563"/>
    </source>
</evidence>
<dbReference type="GO" id="GO:0005743">
    <property type="term" value="C:mitochondrial inner membrane"/>
    <property type="evidence" value="ECO:0007669"/>
    <property type="project" value="UniProtKB-SubCell"/>
</dbReference>
<evidence type="ECO:0000256" key="19">
    <source>
        <dbReference type="PIRSR" id="PIRSR038895-2"/>
    </source>
</evidence>
<dbReference type="EMBL" id="ML769386">
    <property type="protein sequence ID" value="KAE9410197.1"/>
    <property type="molecule type" value="Genomic_DNA"/>
</dbReference>
<evidence type="ECO:0000256" key="13">
    <source>
        <dbReference type="ARBA" id="ARBA00022842"/>
    </source>
</evidence>
<keyword evidence="7 17" id="KW-0554">One-carbon metabolism</keyword>
<dbReference type="SUPFAM" id="SSF53244">
    <property type="entry name" value="MurD-like peptide ligases, peptide-binding domain"/>
    <property type="match status" value="1"/>
</dbReference>
<dbReference type="InterPro" id="IPR023600">
    <property type="entry name" value="Folylpolyglutamate_synth_euk"/>
</dbReference>
<dbReference type="InterPro" id="IPR001645">
    <property type="entry name" value="Folylpolyglutamate_synth"/>
</dbReference>
<evidence type="ECO:0000256" key="17">
    <source>
        <dbReference type="PIRNR" id="PIRNR038895"/>
    </source>
</evidence>
<evidence type="ECO:0000256" key="11">
    <source>
        <dbReference type="ARBA" id="ARBA00022792"/>
    </source>
</evidence>
<feature type="binding site" evidence="19">
    <location>
        <position position="194"/>
    </location>
    <ligand>
        <name>Mg(2+)</name>
        <dbReference type="ChEBI" id="CHEBI:18420"/>
        <label>1</label>
    </ligand>
</feature>
<dbReference type="GO" id="GO:0004326">
    <property type="term" value="F:tetrahydrofolylpolyglutamate synthase activity"/>
    <property type="evidence" value="ECO:0007669"/>
    <property type="project" value="UniProtKB-EC"/>
</dbReference>
<comment type="cofactor">
    <cofactor evidence="17">
        <name>a monovalent cation</name>
        <dbReference type="ChEBI" id="CHEBI:60242"/>
    </cofactor>
    <text evidence="17">A monovalent cation.</text>
</comment>
<evidence type="ECO:0000256" key="1">
    <source>
        <dbReference type="ARBA" id="ARBA00004273"/>
    </source>
</evidence>
<dbReference type="SUPFAM" id="SSF53623">
    <property type="entry name" value="MurD-like peptide ligases, catalytic domain"/>
    <property type="match status" value="1"/>
</dbReference>
<dbReference type="PIRSF" id="PIRSF038895">
    <property type="entry name" value="FPGS"/>
    <property type="match status" value="1"/>
</dbReference>
<evidence type="ECO:0000256" key="10">
    <source>
        <dbReference type="ARBA" id="ARBA00022741"/>
    </source>
</evidence>
<name>A0A6A4IN25_9AGAR</name>
<protein>
    <recommendedName>
        <fullName evidence="17">Folylpolyglutamate synthase</fullName>
        <ecNumber evidence="17">6.3.2.17</ecNumber>
    </recommendedName>
    <alternativeName>
        <fullName evidence="17">Folylpoly-gamma-glutamate synthetase</fullName>
    </alternativeName>
    <alternativeName>
        <fullName evidence="17">Tetrahydrofolylpolyglutamate synthase</fullName>
    </alternativeName>
</protein>
<evidence type="ECO:0000313" key="20">
    <source>
        <dbReference type="EMBL" id="KAE9410197.1"/>
    </source>
</evidence>
<keyword evidence="6" id="KW-0963">Cytoplasm</keyword>
<keyword evidence="15" id="KW-0472">Membrane</keyword>
<evidence type="ECO:0000256" key="3">
    <source>
        <dbReference type="ARBA" id="ARBA00004496"/>
    </source>
</evidence>
<dbReference type="GO" id="GO:0006730">
    <property type="term" value="P:one-carbon metabolic process"/>
    <property type="evidence" value="ECO:0007669"/>
    <property type="project" value="UniProtKB-KW"/>
</dbReference>
<keyword evidence="12 18" id="KW-0067">ATP-binding</keyword>